<proteinExistence type="predicted"/>
<organism evidence="1">
    <name type="scientific">bioreactor metagenome</name>
    <dbReference type="NCBI Taxonomy" id="1076179"/>
    <lineage>
        <taxon>unclassified sequences</taxon>
        <taxon>metagenomes</taxon>
        <taxon>ecological metagenomes</taxon>
    </lineage>
</organism>
<accession>A0A645GIF2</accession>
<protein>
    <submittedName>
        <fullName evidence="1">Uncharacterized protein</fullName>
    </submittedName>
</protein>
<dbReference type="EMBL" id="VSSQ01075035">
    <property type="protein sequence ID" value="MPN25752.1"/>
    <property type="molecule type" value="Genomic_DNA"/>
</dbReference>
<sequence length="230" mass="24524">MRHVGRDPGNAAQTRVVAEILIQFLQRHARLAQEVNNRTGIHGTGARPHDQTVQGTEADGAPDGPAVLHGCRGTASAQMTIDQSEGIGRSVQDFRSSLCAVGVADSVKSEPANTESFEILGRQGIEIGLGGKPGEKGGIENGDLRNPAEQLLGTFNRTESGWVVQRSQLRQPCNRRFHFRCDTGAVAKLRSPVNHPVSCGNDTNGALSVWNSEIKHGIQGAAHGASVIWN</sequence>
<comment type="caution">
    <text evidence="1">The sequence shown here is derived from an EMBL/GenBank/DDBJ whole genome shotgun (WGS) entry which is preliminary data.</text>
</comment>
<evidence type="ECO:0000313" key="1">
    <source>
        <dbReference type="EMBL" id="MPN25752.1"/>
    </source>
</evidence>
<name>A0A645GIF2_9ZZZZ</name>
<reference evidence="1" key="1">
    <citation type="submission" date="2019-08" db="EMBL/GenBank/DDBJ databases">
        <authorList>
            <person name="Kucharzyk K."/>
            <person name="Murdoch R.W."/>
            <person name="Higgins S."/>
            <person name="Loffler F."/>
        </authorList>
    </citation>
    <scope>NUCLEOTIDE SEQUENCE</scope>
</reference>
<gene>
    <name evidence="1" type="ORF">SDC9_173167</name>
</gene>
<dbReference type="AlphaFoldDB" id="A0A645GIF2"/>